<dbReference type="InterPro" id="IPR000620">
    <property type="entry name" value="EamA_dom"/>
</dbReference>
<feature type="transmembrane region" description="Helical" evidence="6">
    <location>
        <begin position="182"/>
        <end position="203"/>
    </location>
</feature>
<dbReference type="InterPro" id="IPR050638">
    <property type="entry name" value="AA-Vitamin_Transporters"/>
</dbReference>
<comment type="subcellular location">
    <subcellularLocation>
        <location evidence="1">Membrane</location>
        <topology evidence="1">Multi-pass membrane protein</topology>
    </subcellularLocation>
</comment>
<evidence type="ECO:0000256" key="1">
    <source>
        <dbReference type="ARBA" id="ARBA00004141"/>
    </source>
</evidence>
<accession>A0ABQ3G726</accession>
<comment type="caution">
    <text evidence="8">The sequence shown here is derived from an EMBL/GenBank/DDBJ whole genome shotgun (WGS) entry which is preliminary data.</text>
</comment>
<keyword evidence="4 6" id="KW-1133">Transmembrane helix</keyword>
<protein>
    <recommendedName>
        <fullName evidence="7">EamA domain-containing protein</fullName>
    </recommendedName>
</protein>
<gene>
    <name evidence="8" type="ORF">GCM10007320_46470</name>
</gene>
<evidence type="ECO:0000256" key="5">
    <source>
        <dbReference type="ARBA" id="ARBA00023136"/>
    </source>
</evidence>
<organism evidence="8 9">
    <name type="scientific">Pseudorhodoferax aquiterrae</name>
    <dbReference type="NCBI Taxonomy" id="747304"/>
    <lineage>
        <taxon>Bacteria</taxon>
        <taxon>Pseudomonadati</taxon>
        <taxon>Pseudomonadota</taxon>
        <taxon>Betaproteobacteria</taxon>
        <taxon>Burkholderiales</taxon>
        <taxon>Comamonadaceae</taxon>
    </lineage>
</organism>
<feature type="domain" description="EamA" evidence="7">
    <location>
        <begin position="155"/>
        <end position="288"/>
    </location>
</feature>
<evidence type="ECO:0000313" key="9">
    <source>
        <dbReference type="Proteomes" id="UP000626210"/>
    </source>
</evidence>
<feature type="domain" description="EamA" evidence="7">
    <location>
        <begin position="14"/>
        <end position="140"/>
    </location>
</feature>
<name>A0ABQ3G726_9BURK</name>
<feature type="transmembrane region" description="Helical" evidence="6">
    <location>
        <begin position="126"/>
        <end position="144"/>
    </location>
</feature>
<feature type="transmembrane region" description="Helical" evidence="6">
    <location>
        <begin position="150"/>
        <end position="170"/>
    </location>
</feature>
<dbReference type="PANTHER" id="PTHR32322">
    <property type="entry name" value="INNER MEMBRANE TRANSPORTER"/>
    <property type="match status" value="1"/>
</dbReference>
<sequence>MSLPAGWLRSMPVVFVLIWSTGFIVARYGMPQAPPFKFLAIRFGLAVLCFGVWARLARAAWPVGRAQWAHLAVTGVLMHAGYLGGVWAAVKLGMGAGLVALLVGLQPVLTAVWVASRGGQVAPRQWAGLALGFGGLALVVWQKLGHGEVGSHNLALALFALASITVGTLYQKRYLEPCAVPTANCVQNLAALLATLPLALALALESEAVRWNADFVGAMAWSVLVLTLGGSSLLYLMIQRGAATAVTSLLYLVPPTTALMAWGLFAEPITVFTLAGTALTAFGVALVVRPPATTKRSTP</sequence>
<evidence type="ECO:0000256" key="6">
    <source>
        <dbReference type="SAM" id="Phobius"/>
    </source>
</evidence>
<feature type="transmembrane region" description="Helical" evidence="6">
    <location>
        <begin position="215"/>
        <end position="238"/>
    </location>
</feature>
<dbReference type="Proteomes" id="UP000626210">
    <property type="component" value="Unassembled WGS sequence"/>
</dbReference>
<evidence type="ECO:0000256" key="3">
    <source>
        <dbReference type="ARBA" id="ARBA00022692"/>
    </source>
</evidence>
<proteinExistence type="inferred from homology"/>
<comment type="similarity">
    <text evidence="2">Belongs to the EamA transporter family.</text>
</comment>
<feature type="transmembrane region" description="Helical" evidence="6">
    <location>
        <begin position="245"/>
        <end position="265"/>
    </location>
</feature>
<keyword evidence="3 6" id="KW-0812">Transmembrane</keyword>
<evidence type="ECO:0000256" key="4">
    <source>
        <dbReference type="ARBA" id="ARBA00022989"/>
    </source>
</evidence>
<dbReference type="SUPFAM" id="SSF103481">
    <property type="entry name" value="Multidrug resistance efflux transporter EmrE"/>
    <property type="match status" value="2"/>
</dbReference>
<keyword evidence="5 6" id="KW-0472">Membrane</keyword>
<reference evidence="9" key="1">
    <citation type="journal article" date="2019" name="Int. J. Syst. Evol. Microbiol.">
        <title>The Global Catalogue of Microorganisms (GCM) 10K type strain sequencing project: providing services to taxonomists for standard genome sequencing and annotation.</title>
        <authorList>
            <consortium name="The Broad Institute Genomics Platform"/>
            <consortium name="The Broad Institute Genome Sequencing Center for Infectious Disease"/>
            <person name="Wu L."/>
            <person name="Ma J."/>
        </authorList>
    </citation>
    <scope>NUCLEOTIDE SEQUENCE [LARGE SCALE GENOMIC DNA]</scope>
    <source>
        <strain evidence="9">KCTC 23314</strain>
    </source>
</reference>
<keyword evidence="9" id="KW-1185">Reference proteome</keyword>
<dbReference type="InterPro" id="IPR037185">
    <property type="entry name" value="EmrE-like"/>
</dbReference>
<evidence type="ECO:0000313" key="8">
    <source>
        <dbReference type="EMBL" id="GHC94515.1"/>
    </source>
</evidence>
<dbReference type="PANTHER" id="PTHR32322:SF2">
    <property type="entry name" value="EAMA DOMAIN-CONTAINING PROTEIN"/>
    <property type="match status" value="1"/>
</dbReference>
<feature type="transmembrane region" description="Helical" evidence="6">
    <location>
        <begin position="96"/>
        <end position="114"/>
    </location>
</feature>
<evidence type="ECO:0000256" key="2">
    <source>
        <dbReference type="ARBA" id="ARBA00007362"/>
    </source>
</evidence>
<feature type="transmembrane region" description="Helical" evidence="6">
    <location>
        <begin position="68"/>
        <end position="90"/>
    </location>
</feature>
<feature type="transmembrane region" description="Helical" evidence="6">
    <location>
        <begin position="36"/>
        <end position="56"/>
    </location>
</feature>
<feature type="transmembrane region" description="Helical" evidence="6">
    <location>
        <begin position="12"/>
        <end position="30"/>
    </location>
</feature>
<dbReference type="EMBL" id="BMYK01000019">
    <property type="protein sequence ID" value="GHC94515.1"/>
    <property type="molecule type" value="Genomic_DNA"/>
</dbReference>
<dbReference type="RefSeq" id="WP_189689286.1">
    <property type="nucleotide sequence ID" value="NZ_BMYK01000019.1"/>
</dbReference>
<dbReference type="Pfam" id="PF00892">
    <property type="entry name" value="EamA"/>
    <property type="match status" value="2"/>
</dbReference>
<feature type="transmembrane region" description="Helical" evidence="6">
    <location>
        <begin position="271"/>
        <end position="288"/>
    </location>
</feature>
<evidence type="ECO:0000259" key="7">
    <source>
        <dbReference type="Pfam" id="PF00892"/>
    </source>
</evidence>